<accession>A0A9P8EM71</accession>
<dbReference type="AlphaFoldDB" id="A0A9P8EM71"/>
<feature type="domain" description="DUF7730" evidence="1">
    <location>
        <begin position="175"/>
        <end position="310"/>
    </location>
</feature>
<dbReference type="PANTHER" id="PTHR42085:SF8">
    <property type="entry name" value="F-BOX DOMAIN-CONTAINING PROTEIN"/>
    <property type="match status" value="1"/>
</dbReference>
<evidence type="ECO:0000313" key="3">
    <source>
        <dbReference type="Proteomes" id="UP000779574"/>
    </source>
</evidence>
<dbReference type="Pfam" id="PF24864">
    <property type="entry name" value="DUF7730"/>
    <property type="match status" value="1"/>
</dbReference>
<evidence type="ECO:0000313" key="2">
    <source>
        <dbReference type="EMBL" id="KAG9694283.1"/>
    </source>
</evidence>
<evidence type="ECO:0000259" key="1">
    <source>
        <dbReference type="Pfam" id="PF24864"/>
    </source>
</evidence>
<organism evidence="2 3">
    <name type="scientific">Aureobasidium melanogenum</name>
    <name type="common">Aureobasidium pullulans var. melanogenum</name>
    <dbReference type="NCBI Taxonomy" id="46634"/>
    <lineage>
        <taxon>Eukaryota</taxon>
        <taxon>Fungi</taxon>
        <taxon>Dikarya</taxon>
        <taxon>Ascomycota</taxon>
        <taxon>Pezizomycotina</taxon>
        <taxon>Dothideomycetes</taxon>
        <taxon>Dothideomycetidae</taxon>
        <taxon>Dothideales</taxon>
        <taxon>Saccotheciaceae</taxon>
        <taxon>Aureobasidium</taxon>
    </lineage>
</organism>
<dbReference type="EMBL" id="JAHFXF010000166">
    <property type="protein sequence ID" value="KAG9694283.1"/>
    <property type="molecule type" value="Genomic_DNA"/>
</dbReference>
<comment type="caution">
    <text evidence="2">The sequence shown here is derived from an EMBL/GenBank/DDBJ whole genome shotgun (WGS) entry which is preliminary data.</text>
</comment>
<reference evidence="2" key="1">
    <citation type="journal article" date="2021" name="J Fungi (Basel)">
        <title>Virulence traits and population genomics of the black yeast Aureobasidium melanogenum.</title>
        <authorList>
            <person name="Cernosa A."/>
            <person name="Sun X."/>
            <person name="Gostincar C."/>
            <person name="Fang C."/>
            <person name="Gunde-Cimerman N."/>
            <person name="Song Z."/>
        </authorList>
    </citation>
    <scope>NUCLEOTIDE SEQUENCE</scope>
    <source>
        <strain evidence="2">EXF-9911</strain>
    </source>
</reference>
<dbReference type="PANTHER" id="PTHR42085">
    <property type="entry name" value="F-BOX DOMAIN-CONTAINING PROTEIN"/>
    <property type="match status" value="1"/>
</dbReference>
<dbReference type="InterPro" id="IPR056632">
    <property type="entry name" value="DUF7730"/>
</dbReference>
<proteinExistence type="predicted"/>
<gene>
    <name evidence="2" type="ORF">KCU76_g5357</name>
</gene>
<dbReference type="Proteomes" id="UP000779574">
    <property type="component" value="Unassembled WGS sequence"/>
</dbReference>
<protein>
    <recommendedName>
        <fullName evidence="1">DUF7730 domain-containing protein</fullName>
    </recommendedName>
</protein>
<dbReference type="OrthoDB" id="5397846at2759"/>
<dbReference type="InterPro" id="IPR038883">
    <property type="entry name" value="AN11006-like"/>
</dbReference>
<reference evidence="2" key="2">
    <citation type="submission" date="2021-08" db="EMBL/GenBank/DDBJ databases">
        <authorList>
            <person name="Gostincar C."/>
            <person name="Sun X."/>
            <person name="Song Z."/>
            <person name="Gunde-Cimerman N."/>
        </authorList>
    </citation>
    <scope>NUCLEOTIDE SEQUENCE</scope>
    <source>
        <strain evidence="2">EXF-9911</strain>
    </source>
</reference>
<feature type="non-terminal residue" evidence="2">
    <location>
        <position position="1"/>
    </location>
</feature>
<name>A0A9P8EM71_AURME</name>
<sequence>MANFNQFWQLYQPANLAQLIQGTTNQAPFNPHGHGSQQSAPPFQNLAFQHAFANNNFQNGFQNPAIHPALLNHQFQLGPQNPVVQPQQNAAIQNTGNQNHVFQQNSVNQAPIVPQMHPVQNHVLQQNLGVPQMPAIQNNPAINTVIRSKAPRRKRVAKKPKFKPLQPLGDAPFPFMELPLEIRLMIYKLLLNETSTSLTLLTQGHAEQEIVRRGYLKKQPKPNSGRQILLKKVHKPSDEDITHLQPVILRVSKTIYDEAISILYRQTLEFEHPIALKKFLFTIGPNNRLLLQNIVLRGWQDDEFPVWQQAVSSAFDRLLTVQNLRGICMDRHVSSSSDMPLMYRDQWPLNHVKHFNVRVEYWAQCIDATKGKGTARSLLTFTDRVFGSENEVAEDAQGFLDRKKLFMDNMKLG</sequence>